<evidence type="ECO:0008006" key="11">
    <source>
        <dbReference type="Google" id="ProtNLM"/>
    </source>
</evidence>
<name>A0A388SDM9_9BURK</name>
<dbReference type="OrthoDB" id="1622577at2"/>
<dbReference type="GO" id="GO:0055085">
    <property type="term" value="P:transmembrane transport"/>
    <property type="evidence" value="ECO:0007669"/>
    <property type="project" value="InterPro"/>
</dbReference>
<keyword evidence="6 8" id="KW-1133">Transmembrane helix</keyword>
<feature type="transmembrane region" description="Helical" evidence="8">
    <location>
        <begin position="203"/>
        <end position="223"/>
    </location>
</feature>
<dbReference type="RefSeq" id="WP_116270678.1">
    <property type="nucleotide sequence ID" value="NZ_BGZJ01000002.1"/>
</dbReference>
<sequence length="317" mass="34803">MNDTLLRIALLLIDTIIPISLGYILHKKGIVTQEGTKKVITFNVRVVFTVLAVISFWSLHIGPAIFWVPVIALVITFLPYFIMMAATKKNPDPRERGALVTAGMLGNTGTLGGLVCYLLLGPAAFAYVQIVAVIQNVLLITFNFPVAQKFHDMAVAGEGKAPMKKRSFAELFFTWNQVALIGMIVGAGLSLAHVPQPEWLQMVFKPLVHISAWIAFLPVGLLLDFEAARREMPKTLWLMPLKFILMPLVVWALCAAVVTNPVMAATLIIVSSCPTAINSVLTCALYGLKTNIAVSSFMTSTTVFALVMCPIYFFLFR</sequence>
<dbReference type="AlphaFoldDB" id="A0A388SDM9"/>
<evidence type="ECO:0000256" key="4">
    <source>
        <dbReference type="ARBA" id="ARBA00022475"/>
    </source>
</evidence>
<feature type="transmembrane region" description="Helical" evidence="8">
    <location>
        <begin position="6"/>
        <end position="26"/>
    </location>
</feature>
<dbReference type="Pfam" id="PF03547">
    <property type="entry name" value="Mem_trans"/>
    <property type="match status" value="1"/>
</dbReference>
<evidence type="ECO:0000256" key="6">
    <source>
        <dbReference type="ARBA" id="ARBA00022989"/>
    </source>
</evidence>
<dbReference type="InterPro" id="IPR038770">
    <property type="entry name" value="Na+/solute_symporter_sf"/>
</dbReference>
<dbReference type="PANTHER" id="PTHR36838">
    <property type="entry name" value="AUXIN EFFLUX CARRIER FAMILY PROTEIN"/>
    <property type="match status" value="1"/>
</dbReference>
<evidence type="ECO:0000256" key="2">
    <source>
        <dbReference type="ARBA" id="ARBA00010145"/>
    </source>
</evidence>
<feature type="transmembrane region" description="Helical" evidence="8">
    <location>
        <begin position="264"/>
        <end position="286"/>
    </location>
</feature>
<evidence type="ECO:0000256" key="1">
    <source>
        <dbReference type="ARBA" id="ARBA00004651"/>
    </source>
</evidence>
<feature type="transmembrane region" description="Helical" evidence="8">
    <location>
        <begin position="65"/>
        <end position="86"/>
    </location>
</feature>
<dbReference type="Gene3D" id="1.20.1530.20">
    <property type="match status" value="1"/>
</dbReference>
<keyword evidence="7 8" id="KW-0472">Membrane</keyword>
<evidence type="ECO:0000256" key="3">
    <source>
        <dbReference type="ARBA" id="ARBA00022448"/>
    </source>
</evidence>
<comment type="caution">
    <text evidence="9">The sequence shown here is derived from an EMBL/GenBank/DDBJ whole genome shotgun (WGS) entry which is preliminary data.</text>
</comment>
<keyword evidence="3" id="KW-0813">Transport</keyword>
<feature type="transmembrane region" description="Helical" evidence="8">
    <location>
        <begin position="168"/>
        <end position="191"/>
    </location>
</feature>
<gene>
    <name evidence="9" type="ORF">MESMUL_17620</name>
</gene>
<feature type="transmembrane region" description="Helical" evidence="8">
    <location>
        <begin position="38"/>
        <end position="59"/>
    </location>
</feature>
<feature type="transmembrane region" description="Helical" evidence="8">
    <location>
        <begin position="235"/>
        <end position="258"/>
    </location>
</feature>
<feature type="transmembrane region" description="Helical" evidence="8">
    <location>
        <begin position="293"/>
        <end position="315"/>
    </location>
</feature>
<evidence type="ECO:0000313" key="10">
    <source>
        <dbReference type="Proteomes" id="UP000266091"/>
    </source>
</evidence>
<dbReference type="GO" id="GO:0005886">
    <property type="term" value="C:plasma membrane"/>
    <property type="evidence" value="ECO:0007669"/>
    <property type="project" value="UniProtKB-SubCell"/>
</dbReference>
<organism evidence="9 10">
    <name type="scientific">Mesosutterella multiformis</name>
    <dbReference type="NCBI Taxonomy" id="2259133"/>
    <lineage>
        <taxon>Bacteria</taxon>
        <taxon>Pseudomonadati</taxon>
        <taxon>Pseudomonadota</taxon>
        <taxon>Betaproteobacteria</taxon>
        <taxon>Burkholderiales</taxon>
        <taxon>Sutterellaceae</taxon>
        <taxon>Mesosutterella</taxon>
    </lineage>
</organism>
<proteinExistence type="inferred from homology"/>
<feature type="transmembrane region" description="Helical" evidence="8">
    <location>
        <begin position="126"/>
        <end position="147"/>
    </location>
</feature>
<comment type="subcellular location">
    <subcellularLocation>
        <location evidence="1">Cell membrane</location>
        <topology evidence="1">Multi-pass membrane protein</topology>
    </subcellularLocation>
</comment>
<dbReference type="EMBL" id="BGZJ01000002">
    <property type="protein sequence ID" value="GBO94408.1"/>
    <property type="molecule type" value="Genomic_DNA"/>
</dbReference>
<evidence type="ECO:0000256" key="8">
    <source>
        <dbReference type="SAM" id="Phobius"/>
    </source>
</evidence>
<evidence type="ECO:0000256" key="7">
    <source>
        <dbReference type="ARBA" id="ARBA00023136"/>
    </source>
</evidence>
<feature type="transmembrane region" description="Helical" evidence="8">
    <location>
        <begin position="98"/>
        <end position="120"/>
    </location>
</feature>
<dbReference type="PANTHER" id="PTHR36838:SF3">
    <property type="entry name" value="TRANSPORTER AUXIN EFFLUX CARRIER EC FAMILY"/>
    <property type="match status" value="1"/>
</dbReference>
<keyword evidence="5 8" id="KW-0812">Transmembrane</keyword>
<accession>A0A401LIN2</accession>
<evidence type="ECO:0000256" key="5">
    <source>
        <dbReference type="ARBA" id="ARBA00022692"/>
    </source>
</evidence>
<dbReference type="Proteomes" id="UP000266091">
    <property type="component" value="Unassembled WGS sequence"/>
</dbReference>
<reference evidence="9 10" key="1">
    <citation type="journal article" date="2018" name="Int. J. Syst. Evol. Microbiol.">
        <title>Mesosutterella multiformis gen. nov., sp. nov., a member of the family Sutterellaceae and Sutterella megalosphaeroides sp. nov., isolated from human faeces.</title>
        <authorList>
            <person name="Sakamoto M."/>
            <person name="Ikeyama N."/>
            <person name="Kunihiro T."/>
            <person name="Iino T."/>
            <person name="Yuki M."/>
            <person name="Ohkuma M."/>
        </authorList>
    </citation>
    <scope>NUCLEOTIDE SEQUENCE [LARGE SCALE GENOMIC DNA]</scope>
    <source>
        <strain evidence="9 10">4NBBH2</strain>
    </source>
</reference>
<evidence type="ECO:0000313" key="9">
    <source>
        <dbReference type="EMBL" id="GBO94408.1"/>
    </source>
</evidence>
<protein>
    <recommendedName>
        <fullName evidence="11">Transporter</fullName>
    </recommendedName>
</protein>
<comment type="similarity">
    <text evidence="2">Belongs to the auxin efflux carrier (TC 2.A.69) family.</text>
</comment>
<accession>A0A388SDM9</accession>
<dbReference type="InterPro" id="IPR004776">
    <property type="entry name" value="Mem_transp_PIN-like"/>
</dbReference>
<keyword evidence="4" id="KW-1003">Cell membrane</keyword>
<keyword evidence="10" id="KW-1185">Reference proteome</keyword>